<dbReference type="InterPro" id="IPR003676">
    <property type="entry name" value="SAUR_fam"/>
</dbReference>
<name>A0A8S9FDW1_BRACR</name>
<evidence type="ECO:0008006" key="5">
    <source>
        <dbReference type="Google" id="ProtNLM"/>
    </source>
</evidence>
<accession>A0A8S9FDW1</accession>
<evidence type="ECO:0000256" key="2">
    <source>
        <dbReference type="ARBA" id="ARBA00022473"/>
    </source>
</evidence>
<sequence>MMNTKKLIKMVKKWQQRANLSREIISFHRSTTSSSTFSSTTSSSTFVKKGCFVVYMTDKVRYAFLLCYMSSSIFQELFNISEEEFGLPTGGKFYHSIQLAWNI</sequence>
<dbReference type="Pfam" id="PF02519">
    <property type="entry name" value="Auxin_inducible"/>
    <property type="match status" value="1"/>
</dbReference>
<keyword evidence="3" id="KW-0341">Growth regulation</keyword>
<comment type="similarity">
    <text evidence="1">Belongs to the ARG7 family.</text>
</comment>
<reference evidence="4" key="1">
    <citation type="submission" date="2019-12" db="EMBL/GenBank/DDBJ databases">
        <title>Genome sequencing and annotation of Brassica cretica.</title>
        <authorList>
            <person name="Studholme D.J."/>
            <person name="Sarris P.F."/>
        </authorList>
    </citation>
    <scope>NUCLEOTIDE SEQUENCE</scope>
    <source>
        <strain evidence="4">PFS-102/07</strain>
        <tissue evidence="4">Leaf</tissue>
    </source>
</reference>
<organism evidence="4">
    <name type="scientific">Brassica cretica</name>
    <name type="common">Mustard</name>
    <dbReference type="NCBI Taxonomy" id="69181"/>
    <lineage>
        <taxon>Eukaryota</taxon>
        <taxon>Viridiplantae</taxon>
        <taxon>Streptophyta</taxon>
        <taxon>Embryophyta</taxon>
        <taxon>Tracheophyta</taxon>
        <taxon>Spermatophyta</taxon>
        <taxon>Magnoliopsida</taxon>
        <taxon>eudicotyledons</taxon>
        <taxon>Gunneridae</taxon>
        <taxon>Pentapetalae</taxon>
        <taxon>rosids</taxon>
        <taxon>malvids</taxon>
        <taxon>Brassicales</taxon>
        <taxon>Brassicaceae</taxon>
        <taxon>Brassiceae</taxon>
        <taxon>Brassica</taxon>
    </lineage>
</organism>
<evidence type="ECO:0000313" key="4">
    <source>
        <dbReference type="EMBL" id="KAF2530596.1"/>
    </source>
</evidence>
<evidence type="ECO:0000256" key="3">
    <source>
        <dbReference type="ARBA" id="ARBA00022604"/>
    </source>
</evidence>
<dbReference type="GO" id="GO:0009733">
    <property type="term" value="P:response to auxin"/>
    <property type="evidence" value="ECO:0007669"/>
    <property type="project" value="InterPro"/>
</dbReference>
<dbReference type="EMBL" id="QGKY02002305">
    <property type="protein sequence ID" value="KAF2530596.1"/>
    <property type="molecule type" value="Genomic_DNA"/>
</dbReference>
<evidence type="ECO:0000256" key="1">
    <source>
        <dbReference type="ARBA" id="ARBA00006974"/>
    </source>
</evidence>
<keyword evidence="2" id="KW-0217">Developmental protein</keyword>
<dbReference type="PANTHER" id="PTHR31175">
    <property type="entry name" value="AUXIN-RESPONSIVE FAMILY PROTEIN"/>
    <property type="match status" value="1"/>
</dbReference>
<protein>
    <recommendedName>
        <fullName evidence="5">Auxin-responsive protein</fullName>
    </recommendedName>
</protein>
<comment type="caution">
    <text evidence="4">The sequence shown here is derived from an EMBL/GenBank/DDBJ whole genome shotgun (WGS) entry which is preliminary data.</text>
</comment>
<proteinExistence type="inferred from homology"/>
<dbReference type="PANTHER" id="PTHR31175:SF82">
    <property type="entry name" value="AUXIN-RESPONSIVE PROTEIN SAUR65"/>
    <property type="match status" value="1"/>
</dbReference>
<gene>
    <name evidence="4" type="ORF">F2Q70_00030560</name>
</gene>
<dbReference type="AlphaFoldDB" id="A0A8S9FDW1"/>